<evidence type="ECO:0000256" key="2">
    <source>
        <dbReference type="ARBA" id="ARBA00022737"/>
    </source>
</evidence>
<dbReference type="OrthoDB" id="6280085at2759"/>
<dbReference type="Proteomes" id="UP000269221">
    <property type="component" value="Unassembled WGS sequence"/>
</dbReference>
<evidence type="ECO:0000256" key="1">
    <source>
        <dbReference type="ARBA" id="ARBA00022723"/>
    </source>
</evidence>
<accession>A0A3M0KFR6</accession>
<feature type="compositionally biased region" description="Basic and acidic residues" evidence="4">
    <location>
        <begin position="61"/>
        <end position="73"/>
    </location>
</feature>
<keyword evidence="2" id="KW-0677">Repeat</keyword>
<keyword evidence="1" id="KW-0479">Metal-binding</keyword>
<dbReference type="PANTHER" id="PTHR34524:SF3">
    <property type="entry name" value="CALCYPHOSIN-2"/>
    <property type="match status" value="1"/>
</dbReference>
<evidence type="ECO:0000313" key="5">
    <source>
        <dbReference type="EMBL" id="RMC09930.1"/>
    </source>
</evidence>
<proteinExistence type="predicted"/>
<dbReference type="Gene3D" id="1.10.238.10">
    <property type="entry name" value="EF-hand"/>
    <property type="match status" value="1"/>
</dbReference>
<evidence type="ECO:0000256" key="4">
    <source>
        <dbReference type="SAM" id="MobiDB-lite"/>
    </source>
</evidence>
<name>A0A3M0KFR6_HIRRU</name>
<evidence type="ECO:0008006" key="7">
    <source>
        <dbReference type="Google" id="ProtNLM"/>
    </source>
</evidence>
<reference evidence="5 6" key="1">
    <citation type="submission" date="2018-07" db="EMBL/GenBank/DDBJ databases">
        <title>A high quality draft genome assembly of the barn swallow (H. rustica rustica).</title>
        <authorList>
            <person name="Formenti G."/>
            <person name="Chiara M."/>
            <person name="Poveda L."/>
            <person name="Francoijs K.-J."/>
            <person name="Bonisoli-Alquati A."/>
            <person name="Canova L."/>
            <person name="Gianfranceschi L."/>
            <person name="Horner D.S."/>
            <person name="Saino N."/>
        </authorList>
    </citation>
    <scope>NUCLEOTIDE SEQUENCE [LARGE SCALE GENOMIC DNA]</scope>
    <source>
        <strain evidence="5">Chelidonia</strain>
        <tissue evidence="5">Blood</tissue>
    </source>
</reference>
<dbReference type="EMBL" id="QRBI01000112">
    <property type="protein sequence ID" value="RMC09930.1"/>
    <property type="molecule type" value="Genomic_DNA"/>
</dbReference>
<sequence>MGTIWTEATPIYTEGWAEKAFMILPGFFVIPDCPGALISDVSKTRPENLPSPTDRSKLKHGHYEAGTKEEYKQHPQRIAEKKKDHFQCPDNSLKPEPEDQQIDKKELTAYKKRRDSRKILGTQLEDGHDDFVTLDKKALLQQYYTSKPYNMQYNIRRSEAEDVAVERKKQAVLEQVMVDQLCRAVVSDPEQFTHSDACKEAQGLLGVGIAPMRFRKRTLHETKASSVELKEECSRQVDDGDKIFKKIQGLYVEIDFLKFQMSLSTERGHTFDVKTVEAYMKLDFNKTGSVPMVDVRKCYCPKKYPLVLAGKTAEEDIKSSFLEALGESCRNLNEVSYSEFEDYYESLSFGIVDDDDFVSILRNSWGI</sequence>
<keyword evidence="3" id="KW-0106">Calcium</keyword>
<gene>
    <name evidence="5" type="ORF">DUI87_12717</name>
</gene>
<dbReference type="STRING" id="333673.A0A3M0KFR6"/>
<dbReference type="GO" id="GO:0046872">
    <property type="term" value="F:metal ion binding"/>
    <property type="evidence" value="ECO:0007669"/>
    <property type="project" value="UniProtKB-KW"/>
</dbReference>
<organism evidence="5 6">
    <name type="scientific">Hirundo rustica rustica</name>
    <dbReference type="NCBI Taxonomy" id="333673"/>
    <lineage>
        <taxon>Eukaryota</taxon>
        <taxon>Metazoa</taxon>
        <taxon>Chordata</taxon>
        <taxon>Craniata</taxon>
        <taxon>Vertebrata</taxon>
        <taxon>Euteleostomi</taxon>
        <taxon>Archelosauria</taxon>
        <taxon>Archosauria</taxon>
        <taxon>Dinosauria</taxon>
        <taxon>Saurischia</taxon>
        <taxon>Theropoda</taxon>
        <taxon>Coelurosauria</taxon>
        <taxon>Aves</taxon>
        <taxon>Neognathae</taxon>
        <taxon>Neoaves</taxon>
        <taxon>Telluraves</taxon>
        <taxon>Australaves</taxon>
        <taxon>Passeriformes</taxon>
        <taxon>Sylvioidea</taxon>
        <taxon>Hirundinidae</taxon>
        <taxon>Hirundo</taxon>
    </lineage>
</organism>
<evidence type="ECO:0000256" key="3">
    <source>
        <dbReference type="ARBA" id="ARBA00022837"/>
    </source>
</evidence>
<dbReference type="AlphaFoldDB" id="A0A3M0KFR6"/>
<feature type="region of interest" description="Disordered" evidence="4">
    <location>
        <begin position="41"/>
        <end position="73"/>
    </location>
</feature>
<comment type="caution">
    <text evidence="5">The sequence shown here is derived from an EMBL/GenBank/DDBJ whole genome shotgun (WGS) entry which is preliminary data.</text>
</comment>
<dbReference type="InterPro" id="IPR051581">
    <property type="entry name" value="Ca-bind"/>
</dbReference>
<dbReference type="PANTHER" id="PTHR34524">
    <property type="entry name" value="CALCYPHOSIN"/>
    <property type="match status" value="1"/>
</dbReference>
<protein>
    <recommendedName>
        <fullName evidence="7">EF-hand domain-containing protein</fullName>
    </recommendedName>
</protein>
<keyword evidence="6" id="KW-1185">Reference proteome</keyword>
<evidence type="ECO:0000313" key="6">
    <source>
        <dbReference type="Proteomes" id="UP000269221"/>
    </source>
</evidence>